<proteinExistence type="predicted"/>
<name>T1GPD6_MEGSC</name>
<evidence type="ECO:0000313" key="1">
    <source>
        <dbReference type="EnsemblMetazoa" id="MESCA005463-PA"/>
    </source>
</evidence>
<reference evidence="1" key="2">
    <citation type="submission" date="2015-06" db="UniProtKB">
        <authorList>
            <consortium name="EnsemblMetazoa"/>
        </authorList>
    </citation>
    <scope>IDENTIFICATION</scope>
</reference>
<dbReference type="HOGENOM" id="CLU_1121197_0_0_1"/>
<keyword evidence="2" id="KW-1185">Reference proteome</keyword>
<dbReference type="EnsemblMetazoa" id="MESCA005463-RA">
    <property type="protein sequence ID" value="MESCA005463-PA"/>
    <property type="gene ID" value="MESCA005463"/>
</dbReference>
<dbReference type="EMBL" id="CAQQ02189890">
    <property type="status" value="NOT_ANNOTATED_CDS"/>
    <property type="molecule type" value="Genomic_DNA"/>
</dbReference>
<organism evidence="1 2">
    <name type="scientific">Megaselia scalaris</name>
    <name type="common">Humpbacked fly</name>
    <name type="synonym">Phora scalaris</name>
    <dbReference type="NCBI Taxonomy" id="36166"/>
    <lineage>
        <taxon>Eukaryota</taxon>
        <taxon>Metazoa</taxon>
        <taxon>Ecdysozoa</taxon>
        <taxon>Arthropoda</taxon>
        <taxon>Hexapoda</taxon>
        <taxon>Insecta</taxon>
        <taxon>Pterygota</taxon>
        <taxon>Neoptera</taxon>
        <taxon>Endopterygota</taxon>
        <taxon>Diptera</taxon>
        <taxon>Brachycera</taxon>
        <taxon>Muscomorpha</taxon>
        <taxon>Platypezoidea</taxon>
        <taxon>Phoridae</taxon>
        <taxon>Megaseliini</taxon>
        <taxon>Megaselia</taxon>
    </lineage>
</organism>
<sequence>MSEKCLVTVSNLLTSVKNSQKENKADYLELLEQPFKSLLKNIKDISECNSIEIEKSDLKICRLQNNLMSTFRVLNDVSEQCPNELLDHVLNAQSKLVGIYDFIESSSDSVRIIEVLQEFDTIVEPIELLTLNINKLVNPSSDSDDNMMEILYPIDEAKRFLLSLQNELSKNTKKINLFLDKYSDVIQEVKVNLDIIENKDLTNLSLTDLRCINEISLLVNKLKKGSAEFKICEDAALSDMTMISLLRF</sequence>
<protein>
    <submittedName>
        <fullName evidence="1">Uncharacterized protein</fullName>
    </submittedName>
</protein>
<dbReference type="AlphaFoldDB" id="T1GPD6"/>
<dbReference type="Proteomes" id="UP000015102">
    <property type="component" value="Unassembled WGS sequence"/>
</dbReference>
<evidence type="ECO:0000313" key="2">
    <source>
        <dbReference type="Proteomes" id="UP000015102"/>
    </source>
</evidence>
<reference evidence="2" key="1">
    <citation type="submission" date="2013-02" db="EMBL/GenBank/DDBJ databases">
        <authorList>
            <person name="Hughes D."/>
        </authorList>
    </citation>
    <scope>NUCLEOTIDE SEQUENCE</scope>
    <source>
        <strain>Durham</strain>
        <strain evidence="2">NC isolate 2 -- Noor lab</strain>
    </source>
</reference>
<accession>T1GPD6</accession>
<dbReference type="STRING" id="36166.T1GPD6"/>